<keyword evidence="10" id="KW-0732">Signal</keyword>
<evidence type="ECO:0000256" key="8">
    <source>
        <dbReference type="ARBA" id="ARBA00023033"/>
    </source>
</evidence>
<accession>A0AA39U9F2</accession>
<protein>
    <submittedName>
        <fullName evidence="11">Cytochrome P450</fullName>
    </submittedName>
</protein>
<dbReference type="InterPro" id="IPR050364">
    <property type="entry name" value="Cytochrome_P450_fung"/>
</dbReference>
<evidence type="ECO:0000256" key="5">
    <source>
        <dbReference type="ARBA" id="ARBA00022723"/>
    </source>
</evidence>
<sequence length="489" mass="56419">MLRIIAPIFCLVSYVLIRRICKAQIPVPPSVGALQGVKEYRWMLYATYSKKLGPLISGPSMANTSVIIINTRDAVFDLLEKRGIAFACRPSWPMAELLGRQNNVGFTYYGERLKKLRKVLQRSLNLRTVSTSWRDLLDERSRELCFALLRSPTQWNDILESKIQELIVLFSYGHEPTPEYIKLAKTIMHQTGEAFQPGRWAVNFIPVLKWIPAWFPGAGFQKWARESRKLFFEVTRQPFYDLKNERVPGNIQQSFVQQNLESLSKTPHSIEDEDVIMFAAGSLFSAGTETLTVVFLNFIALMVNHPEIQQRAFDEIQARLSSEQLPDLRQRDSLPFIDCIIQEVHRMYPPIPLIPHSNTHEEQYNGYKIPKKSWVMANVWAMLHDDKVYSEPEKFLPQRFEGQDPAPDPRVLTYGFGRRRCPGLHFADLYIYLLVSRVLTLFEIAPCLEDNKPVLKFTPGLVAFPKPFACRLIPRKSALEILKKSEEML</sequence>
<dbReference type="Gene3D" id="1.10.630.10">
    <property type="entry name" value="Cytochrome P450"/>
    <property type="match status" value="1"/>
</dbReference>
<dbReference type="GO" id="GO:0016705">
    <property type="term" value="F:oxidoreductase activity, acting on paired donors, with incorporation or reduction of molecular oxygen"/>
    <property type="evidence" value="ECO:0007669"/>
    <property type="project" value="InterPro"/>
</dbReference>
<dbReference type="InterPro" id="IPR002401">
    <property type="entry name" value="Cyt_P450_E_grp-I"/>
</dbReference>
<evidence type="ECO:0000256" key="7">
    <source>
        <dbReference type="ARBA" id="ARBA00023004"/>
    </source>
</evidence>
<dbReference type="InterPro" id="IPR036396">
    <property type="entry name" value="Cyt_P450_sf"/>
</dbReference>
<comment type="cofactor">
    <cofactor evidence="1 9">
        <name>heme</name>
        <dbReference type="ChEBI" id="CHEBI:30413"/>
    </cofactor>
</comment>
<keyword evidence="4 9" id="KW-0349">Heme</keyword>
<dbReference type="Pfam" id="PF00067">
    <property type="entry name" value="p450"/>
    <property type="match status" value="1"/>
</dbReference>
<name>A0AA39U9F2_9AGAR</name>
<evidence type="ECO:0000256" key="2">
    <source>
        <dbReference type="ARBA" id="ARBA00005179"/>
    </source>
</evidence>
<feature type="binding site" description="axial binding residue" evidence="9">
    <location>
        <position position="421"/>
    </location>
    <ligand>
        <name>heme</name>
        <dbReference type="ChEBI" id="CHEBI:30413"/>
    </ligand>
    <ligandPart>
        <name>Fe</name>
        <dbReference type="ChEBI" id="CHEBI:18248"/>
    </ligandPart>
</feature>
<dbReference type="EMBL" id="JAUEPU010000100">
    <property type="protein sequence ID" value="KAK0478048.1"/>
    <property type="molecule type" value="Genomic_DNA"/>
</dbReference>
<keyword evidence="6" id="KW-0560">Oxidoreductase</keyword>
<keyword evidence="8" id="KW-0503">Monooxygenase</keyword>
<feature type="signal peptide" evidence="10">
    <location>
        <begin position="1"/>
        <end position="23"/>
    </location>
</feature>
<dbReference type="PRINTS" id="PR00463">
    <property type="entry name" value="EP450I"/>
</dbReference>
<evidence type="ECO:0000313" key="11">
    <source>
        <dbReference type="EMBL" id="KAK0478048.1"/>
    </source>
</evidence>
<evidence type="ECO:0000256" key="10">
    <source>
        <dbReference type="SAM" id="SignalP"/>
    </source>
</evidence>
<dbReference type="Proteomes" id="UP001175228">
    <property type="component" value="Unassembled WGS sequence"/>
</dbReference>
<comment type="caution">
    <text evidence="11">The sequence shown here is derived from an EMBL/GenBank/DDBJ whole genome shotgun (WGS) entry which is preliminary data.</text>
</comment>
<dbReference type="PANTHER" id="PTHR46300">
    <property type="entry name" value="P450, PUTATIVE (EUROFUNG)-RELATED-RELATED"/>
    <property type="match status" value="1"/>
</dbReference>
<keyword evidence="7 9" id="KW-0408">Iron</keyword>
<dbReference type="GO" id="GO:0004497">
    <property type="term" value="F:monooxygenase activity"/>
    <property type="evidence" value="ECO:0007669"/>
    <property type="project" value="UniProtKB-KW"/>
</dbReference>
<dbReference type="SUPFAM" id="SSF48264">
    <property type="entry name" value="Cytochrome P450"/>
    <property type="match status" value="1"/>
</dbReference>
<reference evidence="11" key="1">
    <citation type="submission" date="2023-06" db="EMBL/GenBank/DDBJ databases">
        <authorList>
            <consortium name="Lawrence Berkeley National Laboratory"/>
            <person name="Ahrendt S."/>
            <person name="Sahu N."/>
            <person name="Indic B."/>
            <person name="Wong-Bajracharya J."/>
            <person name="Merenyi Z."/>
            <person name="Ke H.-M."/>
            <person name="Monk M."/>
            <person name="Kocsube S."/>
            <person name="Drula E."/>
            <person name="Lipzen A."/>
            <person name="Balint B."/>
            <person name="Henrissat B."/>
            <person name="Andreopoulos B."/>
            <person name="Martin F.M."/>
            <person name="Harder C.B."/>
            <person name="Rigling D."/>
            <person name="Ford K.L."/>
            <person name="Foster G.D."/>
            <person name="Pangilinan J."/>
            <person name="Papanicolaou A."/>
            <person name="Barry K."/>
            <person name="LaButti K."/>
            <person name="Viragh M."/>
            <person name="Koriabine M."/>
            <person name="Yan M."/>
            <person name="Riley R."/>
            <person name="Champramary S."/>
            <person name="Plett K.L."/>
            <person name="Tsai I.J."/>
            <person name="Slot J."/>
            <person name="Sipos G."/>
            <person name="Plett J."/>
            <person name="Nagy L.G."/>
            <person name="Grigoriev I.V."/>
        </authorList>
    </citation>
    <scope>NUCLEOTIDE SEQUENCE</scope>
    <source>
        <strain evidence="11">HWK02</strain>
    </source>
</reference>
<comment type="similarity">
    <text evidence="3">Belongs to the cytochrome P450 family.</text>
</comment>
<dbReference type="GO" id="GO:0020037">
    <property type="term" value="F:heme binding"/>
    <property type="evidence" value="ECO:0007669"/>
    <property type="project" value="InterPro"/>
</dbReference>
<dbReference type="InterPro" id="IPR001128">
    <property type="entry name" value="Cyt_P450"/>
</dbReference>
<evidence type="ECO:0000256" key="3">
    <source>
        <dbReference type="ARBA" id="ARBA00010617"/>
    </source>
</evidence>
<evidence type="ECO:0000256" key="6">
    <source>
        <dbReference type="ARBA" id="ARBA00023002"/>
    </source>
</evidence>
<evidence type="ECO:0000256" key="9">
    <source>
        <dbReference type="PIRSR" id="PIRSR602401-1"/>
    </source>
</evidence>
<dbReference type="GO" id="GO:0005506">
    <property type="term" value="F:iron ion binding"/>
    <property type="evidence" value="ECO:0007669"/>
    <property type="project" value="InterPro"/>
</dbReference>
<gene>
    <name evidence="11" type="ORF">EDD18DRAFT_1209391</name>
</gene>
<feature type="chain" id="PRO_5041326158" evidence="10">
    <location>
        <begin position="24"/>
        <end position="489"/>
    </location>
</feature>
<evidence type="ECO:0000256" key="1">
    <source>
        <dbReference type="ARBA" id="ARBA00001971"/>
    </source>
</evidence>
<organism evidence="11 12">
    <name type="scientific">Armillaria luteobubalina</name>
    <dbReference type="NCBI Taxonomy" id="153913"/>
    <lineage>
        <taxon>Eukaryota</taxon>
        <taxon>Fungi</taxon>
        <taxon>Dikarya</taxon>
        <taxon>Basidiomycota</taxon>
        <taxon>Agaricomycotina</taxon>
        <taxon>Agaricomycetes</taxon>
        <taxon>Agaricomycetidae</taxon>
        <taxon>Agaricales</taxon>
        <taxon>Marasmiineae</taxon>
        <taxon>Physalacriaceae</taxon>
        <taxon>Armillaria</taxon>
    </lineage>
</organism>
<evidence type="ECO:0000256" key="4">
    <source>
        <dbReference type="ARBA" id="ARBA00022617"/>
    </source>
</evidence>
<keyword evidence="12" id="KW-1185">Reference proteome</keyword>
<dbReference type="PANTHER" id="PTHR46300:SF7">
    <property type="entry name" value="P450, PUTATIVE (EUROFUNG)-RELATED"/>
    <property type="match status" value="1"/>
</dbReference>
<evidence type="ECO:0000313" key="12">
    <source>
        <dbReference type="Proteomes" id="UP001175228"/>
    </source>
</evidence>
<dbReference type="AlphaFoldDB" id="A0AA39U9F2"/>
<proteinExistence type="inferred from homology"/>
<keyword evidence="5 9" id="KW-0479">Metal-binding</keyword>
<comment type="pathway">
    <text evidence="2">Secondary metabolite biosynthesis.</text>
</comment>